<evidence type="ECO:0000313" key="2">
    <source>
        <dbReference type="Proteomes" id="UP000183287"/>
    </source>
</evidence>
<gene>
    <name evidence="1" type="ORF">SAMN05421863_103535</name>
</gene>
<proteinExistence type="predicted"/>
<protein>
    <submittedName>
        <fullName evidence="1">Uncharacterized protein</fullName>
    </submittedName>
</protein>
<accession>A0A1I4RVD7</accession>
<evidence type="ECO:0000313" key="1">
    <source>
        <dbReference type="EMBL" id="SFM56044.1"/>
    </source>
</evidence>
<sequence>MSNFIDKCLIEEILLDDLDDYVSEWHDTKPSMSLYQFLGMIRSE</sequence>
<dbReference type="RefSeq" id="WP_256212042.1">
    <property type="nucleotide sequence ID" value="NZ_FOUB01000035.1"/>
</dbReference>
<name>A0A1I4RVD7_9PROT</name>
<organism evidence="1 2">
    <name type="scientific">Nitrosomonas communis</name>
    <dbReference type="NCBI Taxonomy" id="44574"/>
    <lineage>
        <taxon>Bacteria</taxon>
        <taxon>Pseudomonadati</taxon>
        <taxon>Pseudomonadota</taxon>
        <taxon>Betaproteobacteria</taxon>
        <taxon>Nitrosomonadales</taxon>
        <taxon>Nitrosomonadaceae</taxon>
        <taxon>Nitrosomonas</taxon>
    </lineage>
</organism>
<reference evidence="2" key="1">
    <citation type="submission" date="2016-10" db="EMBL/GenBank/DDBJ databases">
        <authorList>
            <person name="Varghese N."/>
            <person name="Submissions S."/>
        </authorList>
    </citation>
    <scope>NUCLEOTIDE SEQUENCE [LARGE SCALE GENOMIC DNA]</scope>
    <source>
        <strain evidence="2">Nm44</strain>
    </source>
</reference>
<keyword evidence="2" id="KW-1185">Reference proteome</keyword>
<dbReference type="Proteomes" id="UP000183287">
    <property type="component" value="Unassembled WGS sequence"/>
</dbReference>
<dbReference type="AlphaFoldDB" id="A0A1I4RVD7"/>
<dbReference type="EMBL" id="FOUB01000035">
    <property type="protein sequence ID" value="SFM56044.1"/>
    <property type="molecule type" value="Genomic_DNA"/>
</dbReference>